<evidence type="ECO:0000313" key="1">
    <source>
        <dbReference type="EMBL" id="MBO8474959.1"/>
    </source>
</evidence>
<dbReference type="NCBIfam" id="TIGR04409">
    <property type="entry name" value="LptC_YrbK"/>
    <property type="match status" value="1"/>
</dbReference>
<comment type="caution">
    <text evidence="1">The sequence shown here is derived from an EMBL/GenBank/DDBJ whole genome shotgun (WGS) entry which is preliminary data.</text>
</comment>
<proteinExistence type="predicted"/>
<dbReference type="InterPro" id="IPR010664">
    <property type="entry name" value="LipoPS_assembly_LptC-rel"/>
</dbReference>
<dbReference type="InterPro" id="IPR026265">
    <property type="entry name" value="LptC"/>
</dbReference>
<name>A0A9D9ILA9_9BACT</name>
<dbReference type="Pfam" id="PF06835">
    <property type="entry name" value="LptC"/>
    <property type="match status" value="1"/>
</dbReference>
<reference evidence="1" key="1">
    <citation type="submission" date="2020-10" db="EMBL/GenBank/DDBJ databases">
        <authorList>
            <person name="Gilroy R."/>
        </authorList>
    </citation>
    <scope>NUCLEOTIDE SEQUENCE</scope>
    <source>
        <strain evidence="1">B1-13419</strain>
    </source>
</reference>
<dbReference type="AlphaFoldDB" id="A0A9D9ILA9"/>
<gene>
    <name evidence="1" type="primary">lptC</name>
    <name evidence="1" type="ORF">IAB91_06695</name>
</gene>
<protein>
    <submittedName>
        <fullName evidence="1">LPS export ABC transporter periplasmic protein LptC</fullName>
    </submittedName>
</protein>
<dbReference type="Gene3D" id="2.60.450.10">
    <property type="entry name" value="Lipopolysaccharide (LPS) transport protein A like domain"/>
    <property type="match status" value="1"/>
</dbReference>
<organism evidence="1 2">
    <name type="scientific">Candidatus Cryptobacteroides faecigallinarum</name>
    <dbReference type="NCBI Taxonomy" id="2840763"/>
    <lineage>
        <taxon>Bacteria</taxon>
        <taxon>Pseudomonadati</taxon>
        <taxon>Bacteroidota</taxon>
        <taxon>Bacteroidia</taxon>
        <taxon>Bacteroidales</taxon>
        <taxon>Candidatus Cryptobacteroides</taxon>
    </lineage>
</organism>
<dbReference type="GO" id="GO:0015221">
    <property type="term" value="F:lipopolysaccharide transmembrane transporter activity"/>
    <property type="evidence" value="ECO:0007669"/>
    <property type="project" value="InterPro"/>
</dbReference>
<dbReference type="EMBL" id="JADIMD010000102">
    <property type="protein sequence ID" value="MBO8474959.1"/>
    <property type="molecule type" value="Genomic_DNA"/>
</dbReference>
<accession>A0A9D9ILA9</accession>
<evidence type="ECO:0000313" key="2">
    <source>
        <dbReference type="Proteomes" id="UP000823757"/>
    </source>
</evidence>
<reference evidence="1" key="2">
    <citation type="journal article" date="2021" name="PeerJ">
        <title>Extensive microbial diversity within the chicken gut microbiome revealed by metagenomics and culture.</title>
        <authorList>
            <person name="Gilroy R."/>
            <person name="Ravi A."/>
            <person name="Getino M."/>
            <person name="Pursley I."/>
            <person name="Horton D.L."/>
            <person name="Alikhan N.F."/>
            <person name="Baker D."/>
            <person name="Gharbi K."/>
            <person name="Hall N."/>
            <person name="Watson M."/>
            <person name="Adriaenssens E.M."/>
            <person name="Foster-Nyarko E."/>
            <person name="Jarju S."/>
            <person name="Secka A."/>
            <person name="Antonio M."/>
            <person name="Oren A."/>
            <person name="Chaudhuri R.R."/>
            <person name="La Ragione R."/>
            <person name="Hildebrand F."/>
            <person name="Pallen M.J."/>
        </authorList>
    </citation>
    <scope>NUCLEOTIDE SEQUENCE</scope>
    <source>
        <strain evidence="1">B1-13419</strain>
    </source>
</reference>
<dbReference type="GO" id="GO:0005886">
    <property type="term" value="C:plasma membrane"/>
    <property type="evidence" value="ECO:0007669"/>
    <property type="project" value="InterPro"/>
</dbReference>
<dbReference type="Proteomes" id="UP000823757">
    <property type="component" value="Unassembled WGS sequence"/>
</dbReference>
<dbReference type="PROSITE" id="PS51257">
    <property type="entry name" value="PROKAR_LIPOPROTEIN"/>
    <property type="match status" value="1"/>
</dbReference>
<sequence length="210" mass="23916">MKSGINIRKPIMIATAAAVAFVVYSCKGKLEMTGTVDMESTPVQTVDDMFVVQTENGLLKMRMESPLMERYQTDSLSYELFPKGIAVFGYNEEGLLETELTSDNARHLSYEDGRESWEAYGNVVVKNIINQEVMETDTLYWDRKNERLYTHCYVKLHSPDGFMQGFGMESDQRARESIIKRPFNSFGYVNQDTTAVKIDSANFIGPLLKK</sequence>